<dbReference type="PANTHER" id="PTHR38436:SF1">
    <property type="entry name" value="ESTER CYCLASE"/>
    <property type="match status" value="1"/>
</dbReference>
<gene>
    <name evidence="2" type="ORF">EC844_106135</name>
</gene>
<dbReference type="Proteomes" id="UP000294963">
    <property type="component" value="Unassembled WGS sequence"/>
</dbReference>
<organism evidence="2 3">
    <name type="scientific">Acinetobacter calcoaceticus</name>
    <dbReference type="NCBI Taxonomy" id="471"/>
    <lineage>
        <taxon>Bacteria</taxon>
        <taxon>Pseudomonadati</taxon>
        <taxon>Pseudomonadota</taxon>
        <taxon>Gammaproteobacteria</taxon>
        <taxon>Moraxellales</taxon>
        <taxon>Moraxellaceae</taxon>
        <taxon>Acinetobacter</taxon>
        <taxon>Acinetobacter calcoaceticus/baumannii complex</taxon>
    </lineage>
</organism>
<accession>A0A4R1XY87</accession>
<dbReference type="PANTHER" id="PTHR38436">
    <property type="entry name" value="POLYKETIDE CYCLASE SNOAL-LIKE DOMAIN"/>
    <property type="match status" value="1"/>
</dbReference>
<reference evidence="2 3" key="1">
    <citation type="submission" date="2019-03" db="EMBL/GenBank/DDBJ databases">
        <title>Genomic analyses of the natural microbiome of Caenorhabditis elegans.</title>
        <authorList>
            <person name="Samuel B."/>
        </authorList>
    </citation>
    <scope>NUCLEOTIDE SEQUENCE [LARGE SCALE GENOMIC DNA]</scope>
    <source>
        <strain evidence="2 3">JUb89</strain>
    </source>
</reference>
<evidence type="ECO:0000313" key="2">
    <source>
        <dbReference type="EMBL" id="TCM68151.1"/>
    </source>
</evidence>
<dbReference type="GO" id="GO:0030638">
    <property type="term" value="P:polyketide metabolic process"/>
    <property type="evidence" value="ECO:0007669"/>
    <property type="project" value="InterPro"/>
</dbReference>
<dbReference type="OrthoDB" id="9812089at2"/>
<sequence length="184" mass="20836">MHDHLQKNEKNEPKNNHKHNLILTTLMFSALSLSACSLRPAKPPVAIPAAVVSSDPQLQLSEQNKKIVVDFYQGVFLKHQVSEFADLYLAEHYIQHNPHVADGKTPFVKYFKTYFKENPEARNQIKRVIASGDLVALHVHSIQSTTDRGQAIVDIFRVENGKIVEHWDVIQAIPEQSANSNSMF</sequence>
<dbReference type="InterPro" id="IPR037401">
    <property type="entry name" value="SnoaL-like"/>
</dbReference>
<dbReference type="AlphaFoldDB" id="A0A4R1XY87"/>
<proteinExistence type="predicted"/>
<evidence type="ECO:0000259" key="1">
    <source>
        <dbReference type="Pfam" id="PF12680"/>
    </source>
</evidence>
<keyword evidence="3" id="KW-1185">Reference proteome</keyword>
<dbReference type="Gene3D" id="3.10.450.50">
    <property type="match status" value="1"/>
</dbReference>
<evidence type="ECO:0000313" key="3">
    <source>
        <dbReference type="Proteomes" id="UP000294963"/>
    </source>
</evidence>
<feature type="domain" description="SnoaL-like" evidence="1">
    <location>
        <begin position="69"/>
        <end position="166"/>
    </location>
</feature>
<dbReference type="EMBL" id="SLVJ01000006">
    <property type="protein sequence ID" value="TCM68151.1"/>
    <property type="molecule type" value="Genomic_DNA"/>
</dbReference>
<dbReference type="Pfam" id="PF12680">
    <property type="entry name" value="SnoaL_2"/>
    <property type="match status" value="1"/>
</dbReference>
<dbReference type="InterPro" id="IPR009959">
    <property type="entry name" value="Cyclase_SnoaL-like"/>
</dbReference>
<protein>
    <submittedName>
        <fullName evidence="2">Putative SnoaL-like aldol condensation-catalyzing enzyme</fullName>
    </submittedName>
</protein>
<name>A0A4R1XY87_ACICA</name>
<dbReference type="InterPro" id="IPR032710">
    <property type="entry name" value="NTF2-like_dom_sf"/>
</dbReference>
<dbReference type="SUPFAM" id="SSF54427">
    <property type="entry name" value="NTF2-like"/>
    <property type="match status" value="1"/>
</dbReference>
<comment type="caution">
    <text evidence="2">The sequence shown here is derived from an EMBL/GenBank/DDBJ whole genome shotgun (WGS) entry which is preliminary data.</text>
</comment>